<sequence length="337" mass="37170">MTLLHYFSYGGAAAAFVFTTLSLASGLLWLSEVIEEHSRSAKVIGQRGIYAIITLHILLYYFDSLPLHLILFSIACHAVYLQNFTPSWPMVSLTSWSFLASCALVIIDHFLWFFHFAKITQNARHRARTSYPRQVPQVPGFAEIATFFGVCVWLVPLFLFLSLSANDNALPVNHTVSNSVPNTPVQGTHQIPTPAQRGSLFKSLFDALPFESLPRVRPKARRAASGIIAPPSPRPVPSPLPSPSIQGMRRTPSSSTLPPYATPPPPRRVSSESHASMLAADSTDRISSPEPFDSFALKPPPKRASGAILSPSLRRTSTSRTEMRRVFSTNDAYDPDK</sequence>
<gene>
    <name evidence="8" type="ORF">PHLGIDRAFT_125362</name>
</gene>
<evidence type="ECO:0000256" key="3">
    <source>
        <dbReference type="ARBA" id="ARBA00022692"/>
    </source>
</evidence>
<evidence type="ECO:0000256" key="4">
    <source>
        <dbReference type="ARBA" id="ARBA00022989"/>
    </source>
</evidence>
<feature type="transmembrane region" description="Helical" evidence="7">
    <location>
        <begin position="6"/>
        <end position="30"/>
    </location>
</feature>
<feature type="transmembrane region" description="Helical" evidence="7">
    <location>
        <begin position="95"/>
        <end position="117"/>
    </location>
</feature>
<evidence type="ECO:0008006" key="10">
    <source>
        <dbReference type="Google" id="ProtNLM"/>
    </source>
</evidence>
<reference evidence="8 9" key="1">
    <citation type="journal article" date="2014" name="PLoS Genet.">
        <title>Analysis of the Phlebiopsis gigantea genome, transcriptome and secretome provides insight into its pioneer colonization strategies of wood.</title>
        <authorList>
            <person name="Hori C."/>
            <person name="Ishida T."/>
            <person name="Igarashi K."/>
            <person name="Samejima M."/>
            <person name="Suzuki H."/>
            <person name="Master E."/>
            <person name="Ferreira P."/>
            <person name="Ruiz-Duenas F.J."/>
            <person name="Held B."/>
            <person name="Canessa P."/>
            <person name="Larrondo L.F."/>
            <person name="Schmoll M."/>
            <person name="Druzhinina I.S."/>
            <person name="Kubicek C.P."/>
            <person name="Gaskell J.A."/>
            <person name="Kersten P."/>
            <person name="St John F."/>
            <person name="Glasner J."/>
            <person name="Sabat G."/>
            <person name="Splinter BonDurant S."/>
            <person name="Syed K."/>
            <person name="Yadav J."/>
            <person name="Mgbeahuruike A.C."/>
            <person name="Kovalchuk A."/>
            <person name="Asiegbu F.O."/>
            <person name="Lackner G."/>
            <person name="Hoffmeister D."/>
            <person name="Rencoret J."/>
            <person name="Gutierrez A."/>
            <person name="Sun H."/>
            <person name="Lindquist E."/>
            <person name="Barry K."/>
            <person name="Riley R."/>
            <person name="Grigoriev I.V."/>
            <person name="Henrissat B."/>
            <person name="Kues U."/>
            <person name="Berka R.M."/>
            <person name="Martinez A.T."/>
            <person name="Covert S.F."/>
            <person name="Blanchette R.A."/>
            <person name="Cullen D."/>
        </authorList>
    </citation>
    <scope>NUCLEOTIDE SEQUENCE [LARGE SCALE GENOMIC DNA]</scope>
    <source>
        <strain evidence="8 9">11061_1 CR5-6</strain>
    </source>
</reference>
<protein>
    <recommendedName>
        <fullName evidence="10">DUF396-domain-containing protein</fullName>
    </recommendedName>
</protein>
<dbReference type="GO" id="GO:0030134">
    <property type="term" value="C:COPII-coated ER to Golgi transport vesicle"/>
    <property type="evidence" value="ECO:0007669"/>
    <property type="project" value="TreeGrafter"/>
</dbReference>
<keyword evidence="9" id="KW-1185">Reference proteome</keyword>
<keyword evidence="5 7" id="KW-0472">Membrane</keyword>
<evidence type="ECO:0000313" key="8">
    <source>
        <dbReference type="EMBL" id="KIP10659.1"/>
    </source>
</evidence>
<organism evidence="8 9">
    <name type="scientific">Phlebiopsis gigantea (strain 11061_1 CR5-6)</name>
    <name type="common">White-rot fungus</name>
    <name type="synonym">Peniophora gigantea</name>
    <dbReference type="NCBI Taxonomy" id="745531"/>
    <lineage>
        <taxon>Eukaryota</taxon>
        <taxon>Fungi</taxon>
        <taxon>Dikarya</taxon>
        <taxon>Basidiomycota</taxon>
        <taxon>Agaricomycotina</taxon>
        <taxon>Agaricomycetes</taxon>
        <taxon>Polyporales</taxon>
        <taxon>Phanerochaetaceae</taxon>
        <taxon>Phlebiopsis</taxon>
    </lineage>
</organism>
<evidence type="ECO:0000256" key="1">
    <source>
        <dbReference type="ARBA" id="ARBA00004141"/>
    </source>
</evidence>
<dbReference type="OrthoDB" id="28257at2759"/>
<feature type="transmembrane region" description="Helical" evidence="7">
    <location>
        <begin position="50"/>
        <end position="75"/>
    </location>
</feature>
<feature type="transmembrane region" description="Helical" evidence="7">
    <location>
        <begin position="138"/>
        <end position="161"/>
    </location>
</feature>
<dbReference type="GO" id="GO:0006888">
    <property type="term" value="P:endoplasmic reticulum to Golgi vesicle-mediated transport"/>
    <property type="evidence" value="ECO:0007669"/>
    <property type="project" value="InterPro"/>
</dbReference>
<dbReference type="Proteomes" id="UP000053257">
    <property type="component" value="Unassembled WGS sequence"/>
</dbReference>
<accession>A0A0C3NYZ0</accession>
<name>A0A0C3NYZ0_PHLG1</name>
<comment type="similarity">
    <text evidence="2">Belongs to the SVP26 family.</text>
</comment>
<dbReference type="GO" id="GO:0005789">
    <property type="term" value="C:endoplasmic reticulum membrane"/>
    <property type="evidence" value="ECO:0007669"/>
    <property type="project" value="TreeGrafter"/>
</dbReference>
<feature type="region of interest" description="Disordered" evidence="6">
    <location>
        <begin position="221"/>
        <end position="337"/>
    </location>
</feature>
<dbReference type="HOGENOM" id="CLU_058268_1_0_1"/>
<dbReference type="PANTHER" id="PTHR13144">
    <property type="entry name" value="TEX261 PROTEIN"/>
    <property type="match status" value="1"/>
</dbReference>
<comment type="subcellular location">
    <subcellularLocation>
        <location evidence="1">Membrane</location>
        <topology evidence="1">Multi-pass membrane protein</topology>
    </subcellularLocation>
</comment>
<evidence type="ECO:0000256" key="5">
    <source>
        <dbReference type="ARBA" id="ARBA00023136"/>
    </source>
</evidence>
<dbReference type="InterPro" id="IPR007277">
    <property type="entry name" value="Svp26/Tex261"/>
</dbReference>
<evidence type="ECO:0000313" key="9">
    <source>
        <dbReference type="Proteomes" id="UP000053257"/>
    </source>
</evidence>
<keyword evidence="4 7" id="KW-1133">Transmembrane helix</keyword>
<dbReference type="Pfam" id="PF04148">
    <property type="entry name" value="Erv26"/>
    <property type="match status" value="1"/>
</dbReference>
<dbReference type="EMBL" id="KN840452">
    <property type="protein sequence ID" value="KIP10659.1"/>
    <property type="molecule type" value="Genomic_DNA"/>
</dbReference>
<feature type="compositionally biased region" description="Pro residues" evidence="6">
    <location>
        <begin position="230"/>
        <end position="242"/>
    </location>
</feature>
<dbReference type="AlphaFoldDB" id="A0A0C3NYZ0"/>
<keyword evidence="3 7" id="KW-0812">Transmembrane</keyword>
<evidence type="ECO:0000256" key="2">
    <source>
        <dbReference type="ARBA" id="ARBA00008096"/>
    </source>
</evidence>
<dbReference type="GO" id="GO:0000139">
    <property type="term" value="C:Golgi membrane"/>
    <property type="evidence" value="ECO:0007669"/>
    <property type="project" value="TreeGrafter"/>
</dbReference>
<evidence type="ECO:0000256" key="6">
    <source>
        <dbReference type="SAM" id="MobiDB-lite"/>
    </source>
</evidence>
<evidence type="ECO:0000256" key="7">
    <source>
        <dbReference type="SAM" id="Phobius"/>
    </source>
</evidence>
<dbReference type="PANTHER" id="PTHR13144:SF0">
    <property type="entry name" value="PROTEIN TEX261"/>
    <property type="match status" value="1"/>
</dbReference>
<dbReference type="GO" id="GO:0097020">
    <property type="term" value="F:COPII receptor activity"/>
    <property type="evidence" value="ECO:0007669"/>
    <property type="project" value="InterPro"/>
</dbReference>
<proteinExistence type="inferred from homology"/>